<keyword evidence="4" id="KW-0328">Glycosyltransferase</keyword>
<evidence type="ECO:0000256" key="1">
    <source>
        <dbReference type="ARBA" id="ARBA00004323"/>
    </source>
</evidence>
<dbReference type="SUPFAM" id="SSF53448">
    <property type="entry name" value="Nucleotide-diphospho-sugar transferases"/>
    <property type="match status" value="1"/>
</dbReference>
<evidence type="ECO:0000256" key="9">
    <source>
        <dbReference type="ARBA" id="ARBA00023034"/>
    </source>
</evidence>
<dbReference type="Pfam" id="PF11051">
    <property type="entry name" value="Mannosyl_trans3"/>
    <property type="match status" value="1"/>
</dbReference>
<accession>A0AAI9SYE2</accession>
<keyword evidence="6 12" id="KW-0812">Transmembrane</keyword>
<evidence type="ECO:0000256" key="8">
    <source>
        <dbReference type="ARBA" id="ARBA00022989"/>
    </source>
</evidence>
<feature type="transmembrane region" description="Helical" evidence="12">
    <location>
        <begin position="12"/>
        <end position="31"/>
    </location>
</feature>
<dbReference type="GeneID" id="73379397"/>
<evidence type="ECO:0000256" key="5">
    <source>
        <dbReference type="ARBA" id="ARBA00022679"/>
    </source>
</evidence>
<evidence type="ECO:0000313" key="14">
    <source>
        <dbReference type="Proteomes" id="UP001202479"/>
    </source>
</evidence>
<dbReference type="Proteomes" id="UP001202479">
    <property type="component" value="Unassembled WGS sequence"/>
</dbReference>
<evidence type="ECO:0000256" key="7">
    <source>
        <dbReference type="ARBA" id="ARBA00022968"/>
    </source>
</evidence>
<dbReference type="GO" id="GO:0006493">
    <property type="term" value="P:protein O-linked glycosylation"/>
    <property type="evidence" value="ECO:0007669"/>
    <property type="project" value="TreeGrafter"/>
</dbReference>
<keyword evidence="10 12" id="KW-0472">Membrane</keyword>
<protein>
    <submittedName>
        <fullName evidence="13">MNN13</fullName>
    </submittedName>
</protein>
<evidence type="ECO:0000256" key="11">
    <source>
        <dbReference type="ARBA" id="ARBA00023180"/>
    </source>
</evidence>
<keyword evidence="11" id="KW-0325">Glycoprotein</keyword>
<keyword evidence="9" id="KW-0333">Golgi apparatus</keyword>
<evidence type="ECO:0000256" key="4">
    <source>
        <dbReference type="ARBA" id="ARBA00022676"/>
    </source>
</evidence>
<dbReference type="RefSeq" id="XP_049181181.1">
    <property type="nucleotide sequence ID" value="XM_049322939.1"/>
</dbReference>
<evidence type="ECO:0000256" key="6">
    <source>
        <dbReference type="ARBA" id="ARBA00022692"/>
    </source>
</evidence>
<dbReference type="InterPro" id="IPR029044">
    <property type="entry name" value="Nucleotide-diphossugar_trans"/>
</dbReference>
<dbReference type="GO" id="GO:0000033">
    <property type="term" value="F:alpha-1,3-mannosyltransferase activity"/>
    <property type="evidence" value="ECO:0007669"/>
    <property type="project" value="TreeGrafter"/>
</dbReference>
<sequence>MGKLLRYTSKRSVIIYYTFALIGLVGILSWYQHNSQLLSDDIDLHSTYDIYDEYYKLPSLVQDATASHSDEEPEVGQFKNTEIYSLLLDSYNLTKECDKHSSIYEEIFSNHGVSTVLGQLDFAKRCDLFFTNVFLKNHNWRFNTSQSYDITYDGPYEKFCQQNSKKLKTEFIKERARFNKFSDFTRKTYAENRQREIEQTVVDELTIFRLYNKCFVTDDDPIQQSKIKNFITQQKQMVDKIGSSNPSKKFEFTKYEDLFQKGKEKSNRNNFDHRIYPWLSLETPIFERWTGKVYNDIPNYREILNDPSQPGKRKSSFFSKPTNTNFFKQYKNDCNGRGIVLTVADKHVDYTVNLIHLLRALNNKLPIQIVYFYNFSQESKKAILRAARDDYSHLPDSFKNVDSYFPSDYLENNHKTRGLPKQEVWFVNAANVLNERDKQKFNGFANKLLATLFNSFNEFMLIDADTVMMKNPETFFEMKGYKETGTLFFKDRFVLQKRDLEEGKLFNRVSQSTVDKLMFDVEPMTNHTLQREFFRGLVHTMESGMVLLNREKHFSSILMITHLNFIKPIRKKSYGDKELFWLGFAFNGDENYHFNSYSAASVGELTLPSDWQKPDGTPHYSQELCSSHPAQISEEDGHSLLWINSGFGYCPQAKSIDFNKESKIGRRLTFLPQTMEAFKQYYFDPLRIRHAIIPPVDDKLNKRYNYNDEPTEGWLMDRDYCKRYLWCAYSSIGGKLEGGDKDNKLEGKIITFSDKERQLFDYYGDIWMGME</sequence>
<evidence type="ECO:0000256" key="12">
    <source>
        <dbReference type="SAM" id="Phobius"/>
    </source>
</evidence>
<dbReference type="AlphaFoldDB" id="A0AAI9SYE2"/>
<comment type="caution">
    <text evidence="13">The sequence shown here is derived from an EMBL/GenBank/DDBJ whole genome shotgun (WGS) entry which is preliminary data.</text>
</comment>
<dbReference type="GO" id="GO:0046354">
    <property type="term" value="P:mannan biosynthetic process"/>
    <property type="evidence" value="ECO:0007669"/>
    <property type="project" value="UniProtKB-ARBA"/>
</dbReference>
<reference evidence="13" key="1">
    <citation type="journal article" date="2022" name="DNA Res.">
        <title>Genome analysis of five recently described species of the CUG-Ser clade uncovers Candida theae as a new hybrid lineage with pathogenic potential in the Candida parapsilosis species complex.</title>
        <authorList>
            <person name="Mixao V."/>
            <person name="Del Olmo V."/>
            <person name="Hegedusova E."/>
            <person name="Saus E."/>
            <person name="Pryszcz L."/>
            <person name="Cillingova A."/>
            <person name="Nosek J."/>
            <person name="Gabaldon T."/>
        </authorList>
    </citation>
    <scope>NUCLEOTIDE SEQUENCE</scope>
    <source>
        <strain evidence="13">CBS 10844</strain>
    </source>
</reference>
<dbReference type="EMBL" id="JAHUZD010000036">
    <property type="protein sequence ID" value="KAI3405436.2"/>
    <property type="molecule type" value="Genomic_DNA"/>
</dbReference>
<dbReference type="PANTHER" id="PTHR31392">
    <property type="entry name" value="ALPHA-1,3-MANNOSYLTRANSFERASE MNN1-RELATED"/>
    <property type="match status" value="1"/>
</dbReference>
<comment type="pathway">
    <text evidence="2">Protein modification; protein glycosylation.</text>
</comment>
<evidence type="ECO:0000256" key="3">
    <source>
        <dbReference type="ARBA" id="ARBA00009105"/>
    </source>
</evidence>
<evidence type="ECO:0000256" key="10">
    <source>
        <dbReference type="ARBA" id="ARBA00023136"/>
    </source>
</evidence>
<proteinExistence type="inferred from homology"/>
<keyword evidence="7" id="KW-0735">Signal-anchor</keyword>
<keyword evidence="5" id="KW-0808">Transferase</keyword>
<keyword evidence="8 12" id="KW-1133">Transmembrane helix</keyword>
<dbReference type="InterPro" id="IPR022751">
    <property type="entry name" value="Alpha_mannosyltransferase"/>
</dbReference>
<dbReference type="PANTHER" id="PTHR31392:SF1">
    <property type="entry name" value="ALPHA-1,3-MANNOSYLTRANSFERASE MNN1-RELATED"/>
    <property type="match status" value="1"/>
</dbReference>
<evidence type="ECO:0000256" key="2">
    <source>
        <dbReference type="ARBA" id="ARBA00004922"/>
    </source>
</evidence>
<name>A0AAI9SYE2_9ASCO</name>
<dbReference type="GO" id="GO:0000139">
    <property type="term" value="C:Golgi membrane"/>
    <property type="evidence" value="ECO:0007669"/>
    <property type="project" value="UniProtKB-SubCell"/>
</dbReference>
<organism evidence="13 14">
    <name type="scientific">Candida oxycetoniae</name>
    <dbReference type="NCBI Taxonomy" id="497107"/>
    <lineage>
        <taxon>Eukaryota</taxon>
        <taxon>Fungi</taxon>
        <taxon>Dikarya</taxon>
        <taxon>Ascomycota</taxon>
        <taxon>Saccharomycotina</taxon>
        <taxon>Pichiomycetes</taxon>
        <taxon>Debaryomycetaceae</taxon>
        <taxon>Candida/Lodderomyces clade</taxon>
        <taxon>Candida</taxon>
    </lineage>
</organism>
<comment type="subcellular location">
    <subcellularLocation>
        <location evidence="1">Golgi apparatus membrane</location>
        <topology evidence="1">Single-pass type II membrane protein</topology>
    </subcellularLocation>
</comment>
<evidence type="ECO:0000313" key="13">
    <source>
        <dbReference type="EMBL" id="KAI3405436.2"/>
    </source>
</evidence>
<keyword evidence="14" id="KW-1185">Reference proteome</keyword>
<comment type="similarity">
    <text evidence="3">Belongs to the MNN1/MNT family.</text>
</comment>
<gene>
    <name evidence="13" type="ORF">KGF56_001780</name>
</gene>